<dbReference type="AlphaFoldDB" id="A0ABD4E1E6"/>
<organism evidence="1 2">
    <name type="scientific">Burkholderia ubonensis</name>
    <dbReference type="NCBI Taxonomy" id="101571"/>
    <lineage>
        <taxon>Bacteria</taxon>
        <taxon>Pseudomonadati</taxon>
        <taxon>Pseudomonadota</taxon>
        <taxon>Betaproteobacteria</taxon>
        <taxon>Burkholderiales</taxon>
        <taxon>Burkholderiaceae</taxon>
        <taxon>Burkholderia</taxon>
        <taxon>Burkholderia cepacia complex</taxon>
    </lineage>
</organism>
<accession>A0ABD4E1E6</accession>
<gene>
    <name evidence="1" type="ORF">WJ68_16525</name>
</gene>
<evidence type="ECO:0000313" key="2">
    <source>
        <dbReference type="Proteomes" id="UP000057910"/>
    </source>
</evidence>
<evidence type="ECO:0000313" key="1">
    <source>
        <dbReference type="EMBL" id="KVN83515.1"/>
    </source>
</evidence>
<proteinExistence type="predicted"/>
<sequence>MQSDTQTDAQDTVRAGDAAFVQSAADGGVDFYDKAVTDRLAALATQYAGDDQFAGLIAAAKTAAKHFFIAEFKKKVG</sequence>
<dbReference type="EMBL" id="LPAD01000071">
    <property type="protein sequence ID" value="KVN83515.1"/>
    <property type="molecule type" value="Genomic_DNA"/>
</dbReference>
<comment type="caution">
    <text evidence="1">The sequence shown here is derived from an EMBL/GenBank/DDBJ whole genome shotgun (WGS) entry which is preliminary data.</text>
</comment>
<dbReference type="Proteomes" id="UP000057910">
    <property type="component" value="Unassembled WGS sequence"/>
</dbReference>
<reference evidence="1 2" key="1">
    <citation type="submission" date="2015-11" db="EMBL/GenBank/DDBJ databases">
        <title>Expanding the genomic diversity of Burkholderia species for the development of highly accurate diagnostics.</title>
        <authorList>
            <person name="Sahl J."/>
            <person name="Keim P."/>
            <person name="Wagner D."/>
        </authorList>
    </citation>
    <scope>NUCLEOTIDE SEQUENCE [LARGE SCALE GENOMIC DNA]</scope>
    <source>
        <strain evidence="1 2">MSMB1585WGS</strain>
    </source>
</reference>
<name>A0ABD4E1E6_9BURK</name>
<protein>
    <submittedName>
        <fullName evidence="1">Uncharacterized protein</fullName>
    </submittedName>
</protein>